<sequence length="78" mass="8585">MGLLRDLQKSLMNGEDIGPILLKLRYLASRLGSDPLAEWVKYESEGYPNSAEIPDYRVIGVSYQGTFSGPFGSGIRSC</sequence>
<protein>
    <recommendedName>
        <fullName evidence="1">AbiTii domain-containing protein</fullName>
    </recommendedName>
</protein>
<proteinExistence type="predicted"/>
<keyword evidence="3" id="KW-1185">Reference proteome</keyword>
<evidence type="ECO:0000313" key="3">
    <source>
        <dbReference type="Proteomes" id="UP001595596"/>
    </source>
</evidence>
<dbReference type="Pfam" id="PF18864">
    <property type="entry name" value="AbiTii"/>
    <property type="match status" value="1"/>
</dbReference>
<name>A0ABV7RZC9_9RHOB</name>
<dbReference type="EMBL" id="JBHRXE010000034">
    <property type="protein sequence ID" value="MFC3570213.1"/>
    <property type="molecule type" value="Genomic_DNA"/>
</dbReference>
<accession>A0ABV7RZC9</accession>
<evidence type="ECO:0000259" key="1">
    <source>
        <dbReference type="Pfam" id="PF18864"/>
    </source>
</evidence>
<feature type="domain" description="AbiTii" evidence="1">
    <location>
        <begin position="3"/>
        <end position="65"/>
    </location>
</feature>
<evidence type="ECO:0000313" key="2">
    <source>
        <dbReference type="EMBL" id="MFC3570213.1"/>
    </source>
</evidence>
<dbReference type="InterPro" id="IPR041304">
    <property type="entry name" value="AbiTii"/>
</dbReference>
<comment type="caution">
    <text evidence="2">The sequence shown here is derived from an EMBL/GenBank/DDBJ whole genome shotgun (WGS) entry which is preliminary data.</text>
</comment>
<reference evidence="3" key="1">
    <citation type="journal article" date="2019" name="Int. J. Syst. Evol. Microbiol.">
        <title>The Global Catalogue of Microorganisms (GCM) 10K type strain sequencing project: providing services to taxonomists for standard genome sequencing and annotation.</title>
        <authorList>
            <consortium name="The Broad Institute Genomics Platform"/>
            <consortium name="The Broad Institute Genome Sequencing Center for Infectious Disease"/>
            <person name="Wu L."/>
            <person name="Ma J."/>
        </authorList>
    </citation>
    <scope>NUCLEOTIDE SEQUENCE [LARGE SCALE GENOMIC DNA]</scope>
    <source>
        <strain evidence="3">VKM B-3226</strain>
    </source>
</reference>
<organism evidence="2 3">
    <name type="scientific">Paracoccus simplex</name>
    <dbReference type="NCBI Taxonomy" id="2086346"/>
    <lineage>
        <taxon>Bacteria</taxon>
        <taxon>Pseudomonadati</taxon>
        <taxon>Pseudomonadota</taxon>
        <taxon>Alphaproteobacteria</taxon>
        <taxon>Rhodobacterales</taxon>
        <taxon>Paracoccaceae</taxon>
        <taxon>Paracoccus</taxon>
    </lineage>
</organism>
<dbReference type="Proteomes" id="UP001595596">
    <property type="component" value="Unassembled WGS sequence"/>
</dbReference>
<gene>
    <name evidence="2" type="ORF">ACFOMP_12185</name>
</gene>
<dbReference type="RefSeq" id="WP_379030912.1">
    <property type="nucleotide sequence ID" value="NZ_JBHRXE010000034.1"/>
</dbReference>